<gene>
    <name evidence="2" type="ORF">LCGC14_0800760</name>
</gene>
<accession>A0A0F9PPK9</accession>
<proteinExistence type="predicted"/>
<dbReference type="EMBL" id="LAZR01002155">
    <property type="protein sequence ID" value="KKN33725.1"/>
    <property type="molecule type" value="Genomic_DNA"/>
</dbReference>
<evidence type="ECO:0000256" key="1">
    <source>
        <dbReference type="SAM" id="Coils"/>
    </source>
</evidence>
<evidence type="ECO:0000313" key="2">
    <source>
        <dbReference type="EMBL" id="KKN33725.1"/>
    </source>
</evidence>
<keyword evidence="1" id="KW-0175">Coiled coil</keyword>
<reference evidence="2" key="1">
    <citation type="journal article" date="2015" name="Nature">
        <title>Complex archaea that bridge the gap between prokaryotes and eukaryotes.</title>
        <authorList>
            <person name="Spang A."/>
            <person name="Saw J.H."/>
            <person name="Jorgensen S.L."/>
            <person name="Zaremba-Niedzwiedzka K."/>
            <person name="Martijn J."/>
            <person name="Lind A.E."/>
            <person name="van Eijk R."/>
            <person name="Schleper C."/>
            <person name="Guy L."/>
            <person name="Ettema T.J."/>
        </authorList>
    </citation>
    <scope>NUCLEOTIDE SEQUENCE</scope>
</reference>
<feature type="non-terminal residue" evidence="2">
    <location>
        <position position="1"/>
    </location>
</feature>
<comment type="caution">
    <text evidence="2">The sequence shown here is derived from an EMBL/GenBank/DDBJ whole genome shotgun (WGS) entry which is preliminary data.</text>
</comment>
<sequence>LYHEGKLNNKDAMAIAHLPRQLLHADKQNKIAKLLVEEKVTSKQILNSTTPELYKLIGDKTKVKQENEKLVLNSIQRLNIVKNFILENKDLIKTSRYKDRLEDSFDKLKKDFKILKERIESVNKIVFKYKNIEVKNLIIEHVKNAQDFIIFCSDKLNLSNLSFLQSVVNKSSQNEVPIIFIWGGVEEISLNEQYEKIKEFRLRISSGIDRNDKSRIFFTISDNMVDANFLIIDNNKVFYNSLSFLGCNYNKEGLITPNIYLEGGKTPLSLLQFVVDFLPDSFEKKKVLNKYLAKSTQVYRNKLSDNRISVINFLEKKIESLEFFISSENIESTNGILHEIKEKIDTLANIECISLLYDYEHEDILIDAMREIKAPFHLITEKLSKKRIGPIFQSHLDEIPSFSILLNKTELIKTSSQWEEGKRKLDVIIKECKNCNLLELSKNFKFNALLAGDELVLISNYPYLAPIGRKAFDYRAKRIGIICNSPPIRNTILEFIASIK</sequence>
<protein>
    <submittedName>
        <fullName evidence="2">Uncharacterized protein</fullName>
    </submittedName>
</protein>
<name>A0A0F9PPK9_9ZZZZ</name>
<feature type="coiled-coil region" evidence="1">
    <location>
        <begin position="98"/>
        <end position="125"/>
    </location>
</feature>
<organism evidence="2">
    <name type="scientific">marine sediment metagenome</name>
    <dbReference type="NCBI Taxonomy" id="412755"/>
    <lineage>
        <taxon>unclassified sequences</taxon>
        <taxon>metagenomes</taxon>
        <taxon>ecological metagenomes</taxon>
    </lineage>
</organism>
<dbReference type="AlphaFoldDB" id="A0A0F9PPK9"/>